<keyword evidence="3" id="KW-1185">Reference proteome</keyword>
<dbReference type="EMBL" id="DF968182">
    <property type="protein sequence ID" value="GAP42292.1"/>
    <property type="molecule type" value="Genomic_DNA"/>
</dbReference>
<dbReference type="InterPro" id="IPR039437">
    <property type="entry name" value="FrzH/put_lumazine-bd"/>
</dbReference>
<keyword evidence="1" id="KW-0732">Signal</keyword>
<dbReference type="RefSeq" id="WP_062037784.1">
    <property type="nucleotide sequence ID" value="NZ_DF968182.1"/>
</dbReference>
<dbReference type="SUPFAM" id="SSF54427">
    <property type="entry name" value="NTF2-like"/>
    <property type="match status" value="1"/>
</dbReference>
<name>A0A0S7BYC0_9BACT</name>
<reference evidence="2" key="1">
    <citation type="journal article" date="2015" name="Genome Announc.">
        <title>Draft Genome Sequence of Bacteroidales Strain TBC1, a Novel Isolate from a Methanogenic Wastewater Treatment System.</title>
        <authorList>
            <person name="Tourlousse D.M."/>
            <person name="Matsuura N."/>
            <person name="Sun L."/>
            <person name="Toyonaga M."/>
            <person name="Kuroda K."/>
            <person name="Ohashi A."/>
            <person name="Cruz R."/>
            <person name="Yamaguchi T."/>
            <person name="Sekiguchi Y."/>
        </authorList>
    </citation>
    <scope>NUCLEOTIDE SEQUENCE [LARGE SCALE GENOMIC DNA]</scope>
    <source>
        <strain evidence="2">TBC1</strain>
    </source>
</reference>
<dbReference type="STRING" id="1678841.TBC1_11421"/>
<evidence type="ECO:0000313" key="2">
    <source>
        <dbReference type="EMBL" id="GAP42292.1"/>
    </source>
</evidence>
<protein>
    <submittedName>
        <fullName evidence="2">Putative lumazine-binding</fullName>
    </submittedName>
</protein>
<dbReference type="InterPro" id="IPR032710">
    <property type="entry name" value="NTF2-like_dom_sf"/>
</dbReference>
<organism evidence="2">
    <name type="scientific">Lentimicrobium saccharophilum</name>
    <dbReference type="NCBI Taxonomy" id="1678841"/>
    <lineage>
        <taxon>Bacteria</taxon>
        <taxon>Pseudomonadati</taxon>
        <taxon>Bacteroidota</taxon>
        <taxon>Bacteroidia</taxon>
        <taxon>Bacteroidales</taxon>
        <taxon>Lentimicrobiaceae</taxon>
        <taxon>Lentimicrobium</taxon>
    </lineage>
</organism>
<evidence type="ECO:0000256" key="1">
    <source>
        <dbReference type="SAM" id="SignalP"/>
    </source>
</evidence>
<sequence>MRKTISFIAFILLCGMGLPAQESNDEAQIRKVIESAYIEGIHNLGSVDDINRGFHPGFDLLILRNNSLSKLPIYTWLESVLHRKAEQPAGPEHKISVKFLFNDITGNAAVSKIELYREDKLLFTDYLSLYKFNEGWRIVSKIYQQH</sequence>
<dbReference type="AlphaFoldDB" id="A0A0S7BYC0"/>
<feature type="signal peptide" evidence="1">
    <location>
        <begin position="1"/>
        <end position="20"/>
    </location>
</feature>
<evidence type="ECO:0000313" key="3">
    <source>
        <dbReference type="Proteomes" id="UP000053091"/>
    </source>
</evidence>
<gene>
    <name evidence="2" type="ORF">TBC1_11421</name>
</gene>
<dbReference type="Pfam" id="PF12893">
    <property type="entry name" value="Lumazine_bd_2"/>
    <property type="match status" value="1"/>
</dbReference>
<proteinExistence type="predicted"/>
<dbReference type="Gene3D" id="3.10.450.50">
    <property type="match status" value="1"/>
</dbReference>
<accession>A0A0S7BYC0</accession>
<feature type="chain" id="PRO_5006633350" evidence="1">
    <location>
        <begin position="21"/>
        <end position="146"/>
    </location>
</feature>
<dbReference type="OrthoDB" id="9792284at2"/>
<dbReference type="Proteomes" id="UP000053091">
    <property type="component" value="Unassembled WGS sequence"/>
</dbReference>